<gene>
    <name evidence="2" type="ORF">A9299_09500</name>
</gene>
<proteinExistence type="predicted"/>
<reference evidence="2" key="1">
    <citation type="submission" date="2016-06" db="EMBL/GenBank/DDBJ databases">
        <title>Draft genome of Moraxella osloensis CCUG 67237.</title>
        <authorList>
            <person name="Salva-Serra F."/>
            <person name="Engstrom-Jakobsson H."/>
            <person name="Thorell K."/>
            <person name="Gonzales-Siles L."/>
            <person name="Karlsson R."/>
            <person name="Boulund F."/>
            <person name="Engstrand L."/>
            <person name="Kristiansson E."/>
            <person name="Moore E."/>
        </authorList>
    </citation>
    <scope>NUCLEOTIDE SEQUENCE [LARGE SCALE GENOMIC DNA]</scope>
    <source>
        <strain evidence="2">CCUG 67237</strain>
    </source>
</reference>
<dbReference type="EMBL" id="LZMT01000015">
    <property type="protein sequence ID" value="OBX64659.1"/>
    <property type="molecule type" value="Genomic_DNA"/>
</dbReference>
<dbReference type="AlphaFoldDB" id="A0AA91FIZ6"/>
<dbReference type="InterPro" id="IPR029471">
    <property type="entry name" value="HNH_5"/>
</dbReference>
<sequence>MMELNFTLYSNKSQMTLTISYDENCNSKELFTYICDFLDLFNSKPKIINSSANIELICRQVLTDEMLKKLDLFIESYKDININVYKIRDFLNKLNLGDFFFILPCHINDLPDYNKCLIDVEIEALNNQLDIPEAISKFEKISKAFLETYDIHGRSSENKFTVGELDKSKRVCRFCKKDSKETSFKKRAHAISEALGNKHLLLGEECDDCNQLFSRTLEKDFLLTVRLFNTFYGIRDLCTNQRPTLDTNLKPN</sequence>
<dbReference type="Pfam" id="PF14279">
    <property type="entry name" value="HNH_5"/>
    <property type="match status" value="1"/>
</dbReference>
<name>A0AA91FIZ6_FAUOS</name>
<evidence type="ECO:0000259" key="1">
    <source>
        <dbReference type="Pfam" id="PF14279"/>
    </source>
</evidence>
<evidence type="ECO:0000313" key="2">
    <source>
        <dbReference type="EMBL" id="OBX64659.1"/>
    </source>
</evidence>
<comment type="caution">
    <text evidence="2">The sequence shown here is derived from an EMBL/GenBank/DDBJ whole genome shotgun (WGS) entry which is preliminary data.</text>
</comment>
<organism evidence="2">
    <name type="scientific">Faucicola osloensis</name>
    <name type="common">Moraxella osloensis</name>
    <dbReference type="NCBI Taxonomy" id="34062"/>
    <lineage>
        <taxon>Bacteria</taxon>
        <taxon>Pseudomonadati</taxon>
        <taxon>Pseudomonadota</taxon>
        <taxon>Gammaproteobacteria</taxon>
        <taxon>Moraxellales</taxon>
        <taxon>Moraxellaceae</taxon>
        <taxon>Faucicola</taxon>
    </lineage>
</organism>
<feature type="domain" description="HNH endonuclease 5" evidence="1">
    <location>
        <begin position="172"/>
        <end position="221"/>
    </location>
</feature>
<accession>A0AA91FIZ6</accession>
<protein>
    <recommendedName>
        <fullName evidence="1">HNH endonuclease 5 domain-containing protein</fullName>
    </recommendedName>
</protein>